<dbReference type="InterPro" id="IPR015421">
    <property type="entry name" value="PyrdxlP-dep_Trfase_major"/>
</dbReference>
<dbReference type="InterPro" id="IPR001917">
    <property type="entry name" value="Aminotrans_II_pyridoxalP_BS"/>
</dbReference>
<evidence type="ECO:0000256" key="10">
    <source>
        <dbReference type="ARBA" id="ARBA00023102"/>
    </source>
</evidence>
<evidence type="ECO:0000256" key="9">
    <source>
        <dbReference type="ARBA" id="ARBA00022898"/>
    </source>
</evidence>
<evidence type="ECO:0000259" key="13">
    <source>
        <dbReference type="Pfam" id="PF00155"/>
    </source>
</evidence>
<dbReference type="NCBIfam" id="TIGR01141">
    <property type="entry name" value="hisC"/>
    <property type="match status" value="1"/>
</dbReference>
<feature type="modified residue" description="N6-(pyridoxal phosphate)lysine" evidence="12">
    <location>
        <position position="205"/>
    </location>
</feature>
<dbReference type="InterPro" id="IPR015424">
    <property type="entry name" value="PyrdxlP-dep_Trfase"/>
</dbReference>
<comment type="subunit">
    <text evidence="5 12">Homodimer.</text>
</comment>
<proteinExistence type="inferred from homology"/>
<dbReference type="HAMAP" id="MF_01023">
    <property type="entry name" value="HisC_aminotrans_2"/>
    <property type="match status" value="1"/>
</dbReference>
<keyword evidence="8 12" id="KW-0808">Transferase</keyword>
<name>A0A4R2E8N2_9BACT</name>
<dbReference type="GO" id="GO:0004400">
    <property type="term" value="F:histidinol-phosphate transaminase activity"/>
    <property type="evidence" value="ECO:0007669"/>
    <property type="project" value="UniProtKB-UniRule"/>
</dbReference>
<keyword evidence="6 12" id="KW-0032">Aminotransferase</keyword>
<dbReference type="SUPFAM" id="SSF53383">
    <property type="entry name" value="PLP-dependent transferases"/>
    <property type="match status" value="1"/>
</dbReference>
<dbReference type="RefSeq" id="WP_131839973.1">
    <property type="nucleotide sequence ID" value="NZ_SLWB01000013.1"/>
</dbReference>
<comment type="pathway">
    <text evidence="2 12">Amino-acid biosynthesis; L-histidine biosynthesis; L-histidine from 5-phospho-alpha-D-ribose 1-diphosphate: step 7/9.</text>
</comment>
<comment type="similarity">
    <text evidence="4 12">Belongs to the class-II pyridoxal-phosphate-dependent aminotransferase family. Histidinol-phosphate aminotransferase subfamily.</text>
</comment>
<comment type="caution">
    <text evidence="14">The sequence shown here is derived from an EMBL/GenBank/DDBJ whole genome shotgun (WGS) entry which is preliminary data.</text>
</comment>
<accession>A0A4R2E8N2</accession>
<dbReference type="AlphaFoldDB" id="A0A4R2E8N2"/>
<dbReference type="InterPro" id="IPR004839">
    <property type="entry name" value="Aminotransferase_I/II_large"/>
</dbReference>
<comment type="catalytic activity">
    <reaction evidence="11 12">
        <text>L-histidinol phosphate + 2-oxoglutarate = 3-(imidazol-4-yl)-2-oxopropyl phosphate + L-glutamate</text>
        <dbReference type="Rhea" id="RHEA:23744"/>
        <dbReference type="ChEBI" id="CHEBI:16810"/>
        <dbReference type="ChEBI" id="CHEBI:29985"/>
        <dbReference type="ChEBI" id="CHEBI:57766"/>
        <dbReference type="ChEBI" id="CHEBI:57980"/>
        <dbReference type="EC" id="2.6.1.9"/>
    </reaction>
</comment>
<evidence type="ECO:0000256" key="1">
    <source>
        <dbReference type="ARBA" id="ARBA00001933"/>
    </source>
</evidence>
<evidence type="ECO:0000313" key="15">
    <source>
        <dbReference type="Proteomes" id="UP000294830"/>
    </source>
</evidence>
<dbReference type="PANTHER" id="PTHR42885:SF2">
    <property type="entry name" value="HISTIDINOL-PHOSPHATE AMINOTRANSFERASE"/>
    <property type="match status" value="1"/>
</dbReference>
<reference evidence="14 15" key="1">
    <citation type="submission" date="2019-03" db="EMBL/GenBank/DDBJ databases">
        <title>Genomic Encyclopedia of Archaeal and Bacterial Type Strains, Phase II (KMG-II): from individual species to whole genera.</title>
        <authorList>
            <person name="Goeker M."/>
        </authorList>
    </citation>
    <scope>NUCLEOTIDE SEQUENCE [LARGE SCALE GENOMIC DNA]</scope>
    <source>
        <strain evidence="14 15">RL-C</strain>
    </source>
</reference>
<dbReference type="PROSITE" id="PS00599">
    <property type="entry name" value="AA_TRANSFER_CLASS_2"/>
    <property type="match status" value="1"/>
</dbReference>
<dbReference type="OrthoDB" id="9813612at2"/>
<dbReference type="CDD" id="cd00609">
    <property type="entry name" value="AAT_like"/>
    <property type="match status" value="1"/>
</dbReference>
<dbReference type="Gene3D" id="3.40.640.10">
    <property type="entry name" value="Type I PLP-dependent aspartate aminotransferase-like (Major domain)"/>
    <property type="match status" value="1"/>
</dbReference>
<keyword evidence="10 12" id="KW-0368">Histidine biosynthesis</keyword>
<evidence type="ECO:0000256" key="2">
    <source>
        <dbReference type="ARBA" id="ARBA00005011"/>
    </source>
</evidence>
<evidence type="ECO:0000256" key="4">
    <source>
        <dbReference type="ARBA" id="ARBA00007970"/>
    </source>
</evidence>
<dbReference type="GO" id="GO:0000105">
    <property type="term" value="P:L-histidine biosynthetic process"/>
    <property type="evidence" value="ECO:0007669"/>
    <property type="project" value="UniProtKB-UniRule"/>
</dbReference>
<protein>
    <recommendedName>
        <fullName evidence="12">Histidinol-phosphate aminotransferase</fullName>
        <ecNumber evidence="12">2.6.1.9</ecNumber>
    </recommendedName>
    <alternativeName>
        <fullName evidence="12">Imidazole acetol-phosphate transaminase</fullName>
    </alternativeName>
</protein>
<gene>
    <name evidence="12" type="primary">hisC</name>
    <name evidence="14" type="ORF">CLV25_11381</name>
</gene>
<dbReference type="Proteomes" id="UP000294830">
    <property type="component" value="Unassembled WGS sequence"/>
</dbReference>
<organism evidence="14 15">
    <name type="scientific">Acetobacteroides hydrogenigenes</name>
    <dbReference type="NCBI Taxonomy" id="979970"/>
    <lineage>
        <taxon>Bacteria</taxon>
        <taxon>Pseudomonadati</taxon>
        <taxon>Bacteroidota</taxon>
        <taxon>Bacteroidia</taxon>
        <taxon>Bacteroidales</taxon>
        <taxon>Rikenellaceae</taxon>
        <taxon>Acetobacteroides</taxon>
    </lineage>
</organism>
<dbReference type="UniPathway" id="UPA00031">
    <property type="reaction ID" value="UER00012"/>
</dbReference>
<evidence type="ECO:0000256" key="8">
    <source>
        <dbReference type="ARBA" id="ARBA00022679"/>
    </source>
</evidence>
<evidence type="ECO:0000256" key="11">
    <source>
        <dbReference type="ARBA" id="ARBA00047481"/>
    </source>
</evidence>
<dbReference type="PANTHER" id="PTHR42885">
    <property type="entry name" value="HISTIDINOL-PHOSPHATE AMINOTRANSFERASE-RELATED"/>
    <property type="match status" value="1"/>
</dbReference>
<keyword evidence="15" id="KW-1185">Reference proteome</keyword>
<evidence type="ECO:0000256" key="12">
    <source>
        <dbReference type="HAMAP-Rule" id="MF_01023"/>
    </source>
</evidence>
<evidence type="ECO:0000256" key="3">
    <source>
        <dbReference type="ARBA" id="ARBA00005189"/>
    </source>
</evidence>
<dbReference type="EC" id="2.6.1.9" evidence="12"/>
<sequence length="345" mass="38260">MFNLNNILRENIKRLKPYSSARDDFSGEASVWIDANENPFNTGVNRYPDPHQRELKACLAQIKGVKPENVFIGNGSDEIIDLLYRVTCDPGKANAIVMPPTYGMYAVSAEINDVAITKVFLREDFSVDAEAVLAAVNENTRLIFVCSPNNPTGNLVPIDVIETIASNFDGLVVVDEAYIDFTTSESAVSLIEKYPNIFVMQTLSKAWGLAGARVGVGIGSKDLLAVMDKVKAPYNVNILSQQVALNSLNDIEAFNAKVDIIVEQRDWLSAELSKLDIVEKVYPSDANFLLVKFKDTANLFQFLLDCGIVARDRSKEKWCEGCIRLTVGTPDENEMLVKALNQYFI</sequence>
<evidence type="ECO:0000313" key="14">
    <source>
        <dbReference type="EMBL" id="TCN64553.1"/>
    </source>
</evidence>
<comment type="cofactor">
    <cofactor evidence="1 12">
        <name>pyridoxal 5'-phosphate</name>
        <dbReference type="ChEBI" id="CHEBI:597326"/>
    </cofactor>
</comment>
<evidence type="ECO:0000256" key="6">
    <source>
        <dbReference type="ARBA" id="ARBA00022576"/>
    </source>
</evidence>
<dbReference type="InterPro" id="IPR015422">
    <property type="entry name" value="PyrdxlP-dep_Trfase_small"/>
</dbReference>
<keyword evidence="9 12" id="KW-0663">Pyridoxal phosphate</keyword>
<dbReference type="EMBL" id="SLWB01000013">
    <property type="protein sequence ID" value="TCN64553.1"/>
    <property type="molecule type" value="Genomic_DNA"/>
</dbReference>
<feature type="domain" description="Aminotransferase class I/classII large" evidence="13">
    <location>
        <begin position="39"/>
        <end position="340"/>
    </location>
</feature>
<evidence type="ECO:0000256" key="7">
    <source>
        <dbReference type="ARBA" id="ARBA00022605"/>
    </source>
</evidence>
<dbReference type="InterPro" id="IPR005861">
    <property type="entry name" value="HisP_aminotrans"/>
</dbReference>
<evidence type="ECO:0000256" key="5">
    <source>
        <dbReference type="ARBA" id="ARBA00011738"/>
    </source>
</evidence>
<dbReference type="GO" id="GO:0030170">
    <property type="term" value="F:pyridoxal phosphate binding"/>
    <property type="evidence" value="ECO:0007669"/>
    <property type="project" value="InterPro"/>
</dbReference>
<comment type="pathway">
    <text evidence="3">Lipid metabolism.</text>
</comment>
<keyword evidence="7 12" id="KW-0028">Amino-acid biosynthesis</keyword>
<dbReference type="Gene3D" id="3.90.1150.10">
    <property type="entry name" value="Aspartate Aminotransferase, domain 1"/>
    <property type="match status" value="1"/>
</dbReference>
<dbReference type="Pfam" id="PF00155">
    <property type="entry name" value="Aminotran_1_2"/>
    <property type="match status" value="1"/>
</dbReference>